<evidence type="ECO:0000313" key="2">
    <source>
        <dbReference type="EMBL" id="OUN39216.1"/>
    </source>
</evidence>
<reference evidence="3" key="1">
    <citation type="submission" date="2017-04" db="EMBL/GenBank/DDBJ databases">
        <title>Function of individual gut microbiota members based on whole genome sequencing of pure cultures obtained from chicken caecum.</title>
        <authorList>
            <person name="Medvecky M."/>
            <person name="Cejkova D."/>
            <person name="Polansky O."/>
            <person name="Karasova D."/>
            <person name="Kubasova T."/>
            <person name="Cizek A."/>
            <person name="Rychlik I."/>
        </authorList>
    </citation>
    <scope>NUCLEOTIDE SEQUENCE [LARGE SCALE GENOMIC DNA]</scope>
    <source>
        <strain evidence="3">An75</strain>
    </source>
</reference>
<evidence type="ECO:0000313" key="3">
    <source>
        <dbReference type="Proteomes" id="UP000195455"/>
    </source>
</evidence>
<dbReference type="EMBL" id="NFHM01000044">
    <property type="protein sequence ID" value="OUN39216.1"/>
    <property type="molecule type" value="Genomic_DNA"/>
</dbReference>
<name>A0A1Y3TRN0_9FIRM</name>
<evidence type="ECO:0000256" key="1">
    <source>
        <dbReference type="SAM" id="MobiDB-lite"/>
    </source>
</evidence>
<comment type="caution">
    <text evidence="2">The sequence shown here is derived from an EMBL/GenBank/DDBJ whole genome shotgun (WGS) entry which is preliminary data.</text>
</comment>
<organism evidence="2 3">
    <name type="scientific">Anaerotignum lactatifermentans</name>
    <dbReference type="NCBI Taxonomy" id="160404"/>
    <lineage>
        <taxon>Bacteria</taxon>
        <taxon>Bacillati</taxon>
        <taxon>Bacillota</taxon>
        <taxon>Clostridia</taxon>
        <taxon>Lachnospirales</taxon>
        <taxon>Anaerotignaceae</taxon>
        <taxon>Anaerotignum</taxon>
    </lineage>
</organism>
<accession>A0A1Y3TRN0</accession>
<gene>
    <name evidence="2" type="ORF">B5G26_15585</name>
</gene>
<dbReference type="Proteomes" id="UP000195455">
    <property type="component" value="Unassembled WGS sequence"/>
</dbReference>
<dbReference type="AlphaFoldDB" id="A0A1Y3TRN0"/>
<protein>
    <submittedName>
        <fullName evidence="2">Uncharacterized protein</fullName>
    </submittedName>
</protein>
<feature type="region of interest" description="Disordered" evidence="1">
    <location>
        <begin position="21"/>
        <end position="44"/>
    </location>
</feature>
<sequence length="72" mass="8416">MTRTSSLSNALFYRYARRPRPIPAKKAGSPFGASSEENKESQNPYDDKRFWLSYFKILFVMFSSEDSRRNSP</sequence>
<proteinExistence type="predicted"/>